<gene>
    <name evidence="13" type="ORF">BSL78_19758</name>
</gene>
<feature type="domain" description="Fatty acyl-CoA reductase C-terminal" evidence="11">
    <location>
        <begin position="422"/>
        <end position="512"/>
    </location>
</feature>
<dbReference type="EMBL" id="MRZV01000854">
    <property type="protein sequence ID" value="PIK43376.1"/>
    <property type="molecule type" value="Genomic_DNA"/>
</dbReference>
<keyword evidence="14" id="KW-1185">Reference proteome</keyword>
<feature type="compositionally biased region" description="Polar residues" evidence="10">
    <location>
        <begin position="17"/>
        <end position="31"/>
    </location>
</feature>
<dbReference type="InterPro" id="IPR026055">
    <property type="entry name" value="FAR"/>
</dbReference>
<dbReference type="AlphaFoldDB" id="A0A2G8K5T4"/>
<protein>
    <recommendedName>
        <fullName evidence="9">Fatty acyl-CoA reductase</fullName>
        <ecNumber evidence="9">1.2.1.84</ecNumber>
    </recommendedName>
</protein>
<evidence type="ECO:0000259" key="12">
    <source>
        <dbReference type="Pfam" id="PF07993"/>
    </source>
</evidence>
<dbReference type="PANTHER" id="PTHR11011:SF45">
    <property type="entry name" value="FATTY ACYL-COA REDUCTASE CG8306-RELATED"/>
    <property type="match status" value="1"/>
</dbReference>
<evidence type="ECO:0000256" key="4">
    <source>
        <dbReference type="ARBA" id="ARBA00022692"/>
    </source>
</evidence>
<dbReference type="Pfam" id="PF03015">
    <property type="entry name" value="Sterile"/>
    <property type="match status" value="1"/>
</dbReference>
<dbReference type="FunFam" id="3.40.50.720:FF:000143">
    <property type="entry name" value="Fatty acyl-CoA reductase"/>
    <property type="match status" value="1"/>
</dbReference>
<accession>A0A2G8K5T4</accession>
<dbReference type="InterPro" id="IPR033640">
    <property type="entry name" value="FAR_C"/>
</dbReference>
<feature type="compositionally biased region" description="Basic and acidic residues" evidence="10">
    <location>
        <begin position="1"/>
        <end position="11"/>
    </location>
</feature>
<evidence type="ECO:0000256" key="9">
    <source>
        <dbReference type="RuleBase" id="RU363097"/>
    </source>
</evidence>
<dbReference type="SUPFAM" id="SSF51735">
    <property type="entry name" value="NAD(P)-binding Rossmann-fold domains"/>
    <property type="match status" value="1"/>
</dbReference>
<evidence type="ECO:0000256" key="3">
    <source>
        <dbReference type="ARBA" id="ARBA00022516"/>
    </source>
</evidence>
<proteinExistence type="inferred from homology"/>
<evidence type="ECO:0000256" key="8">
    <source>
        <dbReference type="ARBA" id="ARBA00052530"/>
    </source>
</evidence>
<keyword evidence="6 9" id="KW-0443">Lipid metabolism</keyword>
<dbReference type="GO" id="GO:0035336">
    <property type="term" value="P:long-chain fatty-acyl-CoA metabolic process"/>
    <property type="evidence" value="ECO:0007669"/>
    <property type="project" value="TreeGrafter"/>
</dbReference>
<comment type="subcellular location">
    <subcellularLocation>
        <location evidence="1">Membrane</location>
        <topology evidence="1">Multi-pass membrane protein</topology>
    </subcellularLocation>
</comment>
<keyword evidence="3 9" id="KW-0444">Lipid biosynthesis</keyword>
<comment type="catalytic activity">
    <reaction evidence="8 9">
        <text>a long-chain fatty acyl-CoA + 2 NADPH + 2 H(+) = a long-chain primary fatty alcohol + 2 NADP(+) + CoA</text>
        <dbReference type="Rhea" id="RHEA:52716"/>
        <dbReference type="ChEBI" id="CHEBI:15378"/>
        <dbReference type="ChEBI" id="CHEBI:57287"/>
        <dbReference type="ChEBI" id="CHEBI:57783"/>
        <dbReference type="ChEBI" id="CHEBI:58349"/>
        <dbReference type="ChEBI" id="CHEBI:77396"/>
        <dbReference type="ChEBI" id="CHEBI:83139"/>
        <dbReference type="EC" id="1.2.1.84"/>
    </reaction>
</comment>
<dbReference type="Pfam" id="PF07993">
    <property type="entry name" value="NAD_binding_4"/>
    <property type="match status" value="1"/>
</dbReference>
<keyword evidence="4" id="KW-0812">Transmembrane</keyword>
<evidence type="ECO:0000256" key="5">
    <source>
        <dbReference type="ARBA" id="ARBA00022989"/>
    </source>
</evidence>
<dbReference type="CDD" id="cd05236">
    <property type="entry name" value="FAR-N_SDR_e"/>
    <property type="match status" value="1"/>
</dbReference>
<evidence type="ECO:0000313" key="14">
    <source>
        <dbReference type="Proteomes" id="UP000230750"/>
    </source>
</evidence>
<comment type="caution">
    <text evidence="13">The sequence shown here is derived from an EMBL/GenBank/DDBJ whole genome shotgun (WGS) entry which is preliminary data.</text>
</comment>
<evidence type="ECO:0000313" key="13">
    <source>
        <dbReference type="EMBL" id="PIK43376.1"/>
    </source>
</evidence>
<dbReference type="InterPro" id="IPR036291">
    <property type="entry name" value="NAD(P)-bd_dom_sf"/>
</dbReference>
<evidence type="ECO:0000256" key="1">
    <source>
        <dbReference type="ARBA" id="ARBA00004141"/>
    </source>
</evidence>
<dbReference type="PANTHER" id="PTHR11011">
    <property type="entry name" value="MALE STERILITY PROTEIN 2-RELATED"/>
    <property type="match status" value="1"/>
</dbReference>
<dbReference type="Gene3D" id="3.40.50.720">
    <property type="entry name" value="NAD(P)-binding Rossmann-like Domain"/>
    <property type="match status" value="1"/>
</dbReference>
<reference evidence="13 14" key="1">
    <citation type="journal article" date="2017" name="PLoS Biol.">
        <title>The sea cucumber genome provides insights into morphological evolution and visceral regeneration.</title>
        <authorList>
            <person name="Zhang X."/>
            <person name="Sun L."/>
            <person name="Yuan J."/>
            <person name="Sun Y."/>
            <person name="Gao Y."/>
            <person name="Zhang L."/>
            <person name="Li S."/>
            <person name="Dai H."/>
            <person name="Hamel J.F."/>
            <person name="Liu C."/>
            <person name="Yu Y."/>
            <person name="Liu S."/>
            <person name="Lin W."/>
            <person name="Guo K."/>
            <person name="Jin S."/>
            <person name="Xu P."/>
            <person name="Storey K.B."/>
            <person name="Huan P."/>
            <person name="Zhang T."/>
            <person name="Zhou Y."/>
            <person name="Zhang J."/>
            <person name="Lin C."/>
            <person name="Li X."/>
            <person name="Xing L."/>
            <person name="Huo D."/>
            <person name="Sun M."/>
            <person name="Wang L."/>
            <person name="Mercier A."/>
            <person name="Li F."/>
            <person name="Yang H."/>
            <person name="Xiang J."/>
        </authorList>
    </citation>
    <scope>NUCLEOTIDE SEQUENCE [LARGE SCALE GENOMIC DNA]</scope>
    <source>
        <strain evidence="13">Shaxun</strain>
        <tissue evidence="13">Muscle</tissue>
    </source>
</reference>
<keyword evidence="9" id="KW-0560">Oxidoreductase</keyword>
<keyword evidence="7" id="KW-0472">Membrane</keyword>
<dbReference type="OrthoDB" id="429813at2759"/>
<evidence type="ECO:0000256" key="10">
    <source>
        <dbReference type="SAM" id="MobiDB-lite"/>
    </source>
</evidence>
<dbReference type="GO" id="GO:0080019">
    <property type="term" value="F:alcohol-forming very long-chain fatty acyl-CoA reductase activity"/>
    <property type="evidence" value="ECO:0007669"/>
    <property type="project" value="InterPro"/>
</dbReference>
<keyword evidence="9" id="KW-0521">NADP</keyword>
<dbReference type="CDD" id="cd09071">
    <property type="entry name" value="FAR_C"/>
    <property type="match status" value="1"/>
</dbReference>
<feature type="region of interest" description="Disordered" evidence="10">
    <location>
        <begin position="1"/>
        <end position="31"/>
    </location>
</feature>
<dbReference type="GO" id="GO:0102965">
    <property type="term" value="F:alcohol-forming long-chain fatty acyl-CoA reductase activity"/>
    <property type="evidence" value="ECO:0007669"/>
    <property type="project" value="UniProtKB-EC"/>
</dbReference>
<dbReference type="STRING" id="307972.A0A2G8K5T4"/>
<evidence type="ECO:0000256" key="7">
    <source>
        <dbReference type="ARBA" id="ARBA00023136"/>
    </source>
</evidence>
<organism evidence="13 14">
    <name type="scientific">Stichopus japonicus</name>
    <name type="common">Sea cucumber</name>
    <dbReference type="NCBI Taxonomy" id="307972"/>
    <lineage>
        <taxon>Eukaryota</taxon>
        <taxon>Metazoa</taxon>
        <taxon>Echinodermata</taxon>
        <taxon>Eleutherozoa</taxon>
        <taxon>Echinozoa</taxon>
        <taxon>Holothuroidea</taxon>
        <taxon>Aspidochirotacea</taxon>
        <taxon>Aspidochirotida</taxon>
        <taxon>Stichopodidae</taxon>
        <taxon>Apostichopus</taxon>
    </lineage>
</organism>
<dbReference type="Proteomes" id="UP000230750">
    <property type="component" value="Unassembled WGS sequence"/>
</dbReference>
<keyword evidence="5" id="KW-1133">Transmembrane helix</keyword>
<dbReference type="InterPro" id="IPR013120">
    <property type="entry name" value="FAR_NAD-bd"/>
</dbReference>
<sequence length="577" mass="65312">MQSESSRDLRSHSFSSTASSLNRTPRNSLENETTVLPSFSHDKYLQEQLVEPQYGLSLGPSNEPDVASFFAGKSVFITGATGFVGKVLVEKLLRSCSDVDKIFILVRPKRGVDPVTRIQKEFGTCELFRRVQRFNPDYVRKIIPIHGDMTKADLGISESDVRLIQDDVSIVFHVAATVRFDEKLKSALQLNVIAAKYLMKIARGMKNLQSYQHISTAYAHCDQSYIDEMLYPTPANTDQLHSSIEWMTDDMVSKITPSILNKKPNTYTFTKAMAEHMVITEGVGLPINIVRPSIVGATWKEPFPGWIDNHHGASGLMIAYGKGMLPSVLGDVNATFDLVPVDVVVNNMIAAAWHTAVKRPIKVPIYNCVSSTSNPLKFQPFASTVVNYYNKSPLKMKLRKPSGLRITKHDQIFNWSHFFHCKLPTTVFDRCLKLVGRKQRLSKMADLVSKSVYTLKYFTCNEWQWRTDNVTSLQNALPGKDKMAFSTELESLNWTSYINDFCAGTKEYVLKENVSEYGTHKSHVTRSNILRRFILASLVPLILWLTLKRTNFAKNLWFAVKLIVTYYTAVVYSKIPC</sequence>
<feature type="domain" description="Thioester reductase (TE)" evidence="12">
    <location>
        <begin position="77"/>
        <end position="348"/>
    </location>
</feature>
<dbReference type="EC" id="1.2.1.84" evidence="9"/>
<evidence type="ECO:0000259" key="11">
    <source>
        <dbReference type="Pfam" id="PF03015"/>
    </source>
</evidence>
<name>A0A2G8K5T4_STIJA</name>
<dbReference type="GO" id="GO:0005777">
    <property type="term" value="C:peroxisome"/>
    <property type="evidence" value="ECO:0007669"/>
    <property type="project" value="TreeGrafter"/>
</dbReference>
<comment type="function">
    <text evidence="9">Catalyzes the reduction of fatty acyl-CoA to fatty alcohols.</text>
</comment>
<evidence type="ECO:0000256" key="6">
    <source>
        <dbReference type="ARBA" id="ARBA00023098"/>
    </source>
</evidence>
<evidence type="ECO:0000256" key="2">
    <source>
        <dbReference type="ARBA" id="ARBA00005928"/>
    </source>
</evidence>
<dbReference type="GO" id="GO:0016020">
    <property type="term" value="C:membrane"/>
    <property type="evidence" value="ECO:0007669"/>
    <property type="project" value="UniProtKB-SubCell"/>
</dbReference>
<comment type="similarity">
    <text evidence="2 9">Belongs to the fatty acyl-CoA reductase family.</text>
</comment>